<accession>A0ACB7RJK0</accession>
<reference evidence="1" key="1">
    <citation type="submission" date="2020-05" db="EMBL/GenBank/DDBJ databases">
        <title>Large-scale comparative analyses of tick genomes elucidate their genetic diversity and vector capacities.</title>
        <authorList>
            <person name="Jia N."/>
            <person name="Wang J."/>
            <person name="Shi W."/>
            <person name="Du L."/>
            <person name="Sun Y."/>
            <person name="Zhan W."/>
            <person name="Jiang J."/>
            <person name="Wang Q."/>
            <person name="Zhang B."/>
            <person name="Ji P."/>
            <person name="Sakyi L.B."/>
            <person name="Cui X."/>
            <person name="Yuan T."/>
            <person name="Jiang B."/>
            <person name="Yang W."/>
            <person name="Lam T.T.-Y."/>
            <person name="Chang Q."/>
            <person name="Ding S."/>
            <person name="Wang X."/>
            <person name="Zhu J."/>
            <person name="Ruan X."/>
            <person name="Zhao L."/>
            <person name="Wei J."/>
            <person name="Que T."/>
            <person name="Du C."/>
            <person name="Cheng J."/>
            <person name="Dai P."/>
            <person name="Han X."/>
            <person name="Huang E."/>
            <person name="Gao Y."/>
            <person name="Liu J."/>
            <person name="Shao H."/>
            <person name="Ye R."/>
            <person name="Li L."/>
            <person name="Wei W."/>
            <person name="Wang X."/>
            <person name="Wang C."/>
            <person name="Yang T."/>
            <person name="Huo Q."/>
            <person name="Li W."/>
            <person name="Guo W."/>
            <person name="Chen H."/>
            <person name="Zhou L."/>
            <person name="Ni X."/>
            <person name="Tian J."/>
            <person name="Zhou Y."/>
            <person name="Sheng Y."/>
            <person name="Liu T."/>
            <person name="Pan Y."/>
            <person name="Xia L."/>
            <person name="Li J."/>
            <person name="Zhao F."/>
            <person name="Cao W."/>
        </authorList>
    </citation>
    <scope>NUCLEOTIDE SEQUENCE</scope>
    <source>
        <strain evidence="1">Hyas-2018</strain>
    </source>
</reference>
<dbReference type="Proteomes" id="UP000821845">
    <property type="component" value="Chromosome 9"/>
</dbReference>
<gene>
    <name evidence="1" type="ORF">HPB50_017026</name>
</gene>
<keyword evidence="2" id="KW-1185">Reference proteome</keyword>
<dbReference type="EMBL" id="CM023489">
    <property type="protein sequence ID" value="KAH6922600.1"/>
    <property type="molecule type" value="Genomic_DNA"/>
</dbReference>
<organism evidence="1 2">
    <name type="scientific">Hyalomma asiaticum</name>
    <name type="common">Tick</name>
    <dbReference type="NCBI Taxonomy" id="266040"/>
    <lineage>
        <taxon>Eukaryota</taxon>
        <taxon>Metazoa</taxon>
        <taxon>Ecdysozoa</taxon>
        <taxon>Arthropoda</taxon>
        <taxon>Chelicerata</taxon>
        <taxon>Arachnida</taxon>
        <taxon>Acari</taxon>
        <taxon>Parasitiformes</taxon>
        <taxon>Ixodida</taxon>
        <taxon>Ixodoidea</taxon>
        <taxon>Ixodidae</taxon>
        <taxon>Hyalomminae</taxon>
        <taxon>Hyalomma</taxon>
    </lineage>
</organism>
<proteinExistence type="predicted"/>
<evidence type="ECO:0000313" key="1">
    <source>
        <dbReference type="EMBL" id="KAH6922600.1"/>
    </source>
</evidence>
<comment type="caution">
    <text evidence="1">The sequence shown here is derived from an EMBL/GenBank/DDBJ whole genome shotgun (WGS) entry which is preliminary data.</text>
</comment>
<sequence length="62" mass="7009">MQGGPEEAFAWHEVHASCETTYKDFKDVAVRLFNNKSASAIHQRFINAKQNPGEEVRSFADP</sequence>
<protein>
    <submittedName>
        <fullName evidence="1">Uncharacterized protein</fullName>
    </submittedName>
</protein>
<name>A0ACB7RJK0_HYAAI</name>
<evidence type="ECO:0000313" key="2">
    <source>
        <dbReference type="Proteomes" id="UP000821845"/>
    </source>
</evidence>